<accession>B0E2Q7</accession>
<protein>
    <submittedName>
        <fullName evidence="2">Predicted protein</fullName>
    </submittedName>
</protein>
<reference evidence="2 3" key="1">
    <citation type="journal article" date="2008" name="Nature">
        <title>The genome of Laccaria bicolor provides insights into mycorrhizal symbiosis.</title>
        <authorList>
            <person name="Martin F."/>
            <person name="Aerts A."/>
            <person name="Ahren D."/>
            <person name="Brun A."/>
            <person name="Danchin E.G.J."/>
            <person name="Duchaussoy F."/>
            <person name="Gibon J."/>
            <person name="Kohler A."/>
            <person name="Lindquist E."/>
            <person name="Pereda V."/>
            <person name="Salamov A."/>
            <person name="Shapiro H.J."/>
            <person name="Wuyts J."/>
            <person name="Blaudez D."/>
            <person name="Buee M."/>
            <person name="Brokstein P."/>
            <person name="Canbaeck B."/>
            <person name="Cohen D."/>
            <person name="Courty P.E."/>
            <person name="Coutinho P.M."/>
            <person name="Delaruelle C."/>
            <person name="Detter J.C."/>
            <person name="Deveau A."/>
            <person name="DiFazio S."/>
            <person name="Duplessis S."/>
            <person name="Fraissinet-Tachet L."/>
            <person name="Lucic E."/>
            <person name="Frey-Klett P."/>
            <person name="Fourrey C."/>
            <person name="Feussner I."/>
            <person name="Gay G."/>
            <person name="Grimwood J."/>
            <person name="Hoegger P.J."/>
            <person name="Jain P."/>
            <person name="Kilaru S."/>
            <person name="Labbe J."/>
            <person name="Lin Y.C."/>
            <person name="Legue V."/>
            <person name="Le Tacon F."/>
            <person name="Marmeisse R."/>
            <person name="Melayah D."/>
            <person name="Montanini B."/>
            <person name="Muratet M."/>
            <person name="Nehls U."/>
            <person name="Niculita-Hirzel H."/>
            <person name="Oudot-Le Secq M.P."/>
            <person name="Peter M."/>
            <person name="Quesneville H."/>
            <person name="Rajashekar B."/>
            <person name="Reich M."/>
            <person name="Rouhier N."/>
            <person name="Schmutz J."/>
            <person name="Yin T."/>
            <person name="Chalot M."/>
            <person name="Henrissat B."/>
            <person name="Kuees U."/>
            <person name="Lucas S."/>
            <person name="Van de Peer Y."/>
            <person name="Podila G.K."/>
            <person name="Polle A."/>
            <person name="Pukkila P.J."/>
            <person name="Richardson P.M."/>
            <person name="Rouze P."/>
            <person name="Sanders I.R."/>
            <person name="Stajich J.E."/>
            <person name="Tunlid A."/>
            <person name="Tuskan G."/>
            <person name="Grigoriev I.V."/>
        </authorList>
    </citation>
    <scope>NUCLEOTIDE SEQUENCE [LARGE SCALE GENOMIC DNA]</scope>
    <source>
        <strain evidence="3">S238N-H82 / ATCC MYA-4686</strain>
    </source>
</reference>
<keyword evidence="3" id="KW-1185">Reference proteome</keyword>
<dbReference type="InParanoid" id="B0E2Q7"/>
<proteinExistence type="predicted"/>
<evidence type="ECO:0000313" key="3">
    <source>
        <dbReference type="Proteomes" id="UP000001194"/>
    </source>
</evidence>
<name>B0E2Q7_LACBS</name>
<sequence length="174" mass="19782">MPPLSFLPPPSPPLRLPGLLAHRSDHPSASPSRTYRNNHRCGGHRELESPSRPYTFSNCERPWERIWRNMSRRIHQGGGGKEPIQAEISAVIYQNGGFQGGASRKKIRKRDKIPVYQRLSALPTISDIHRESADTCGWEQSRFSLGFSFFHRGEAPRQTLQLRRLPKAPSAYDS</sequence>
<dbReference type="KEGG" id="lbc:LACBIDRAFT_296050"/>
<organism evidence="3">
    <name type="scientific">Laccaria bicolor (strain S238N-H82 / ATCC MYA-4686)</name>
    <name type="common">Bicoloured deceiver</name>
    <name type="synonym">Laccaria laccata var. bicolor</name>
    <dbReference type="NCBI Taxonomy" id="486041"/>
    <lineage>
        <taxon>Eukaryota</taxon>
        <taxon>Fungi</taxon>
        <taxon>Dikarya</taxon>
        <taxon>Basidiomycota</taxon>
        <taxon>Agaricomycotina</taxon>
        <taxon>Agaricomycetes</taxon>
        <taxon>Agaricomycetidae</taxon>
        <taxon>Agaricales</taxon>
        <taxon>Agaricineae</taxon>
        <taxon>Hydnangiaceae</taxon>
        <taxon>Laccaria</taxon>
    </lineage>
</organism>
<dbReference type="EMBL" id="DS547187">
    <property type="protein sequence ID" value="EDQ98873.1"/>
    <property type="molecule type" value="Genomic_DNA"/>
</dbReference>
<gene>
    <name evidence="2" type="ORF">LACBIDRAFT_296050</name>
</gene>
<evidence type="ECO:0000313" key="2">
    <source>
        <dbReference type="EMBL" id="EDQ98873.1"/>
    </source>
</evidence>
<feature type="region of interest" description="Disordered" evidence="1">
    <location>
        <begin position="1"/>
        <end position="53"/>
    </location>
</feature>
<dbReference type="HOGENOM" id="CLU_1540326_0_0_1"/>
<dbReference type="Proteomes" id="UP000001194">
    <property type="component" value="Unassembled WGS sequence"/>
</dbReference>
<evidence type="ECO:0000256" key="1">
    <source>
        <dbReference type="SAM" id="MobiDB-lite"/>
    </source>
</evidence>
<dbReference type="RefSeq" id="XP_001890483.1">
    <property type="nucleotide sequence ID" value="XM_001890448.1"/>
</dbReference>
<dbReference type="GeneID" id="6086134"/>
<feature type="compositionally biased region" description="Pro residues" evidence="1">
    <location>
        <begin position="1"/>
        <end position="15"/>
    </location>
</feature>
<dbReference type="AlphaFoldDB" id="B0E2Q7"/>